<dbReference type="Proteomes" id="UP001549036">
    <property type="component" value="Unassembled WGS sequence"/>
</dbReference>
<comment type="caution">
    <text evidence="1">The sequence shown here is derived from an EMBL/GenBank/DDBJ whole genome shotgun (WGS) entry which is preliminary data.</text>
</comment>
<accession>A0ABV2HWV6</accession>
<dbReference type="EMBL" id="JBEPLM010000009">
    <property type="protein sequence ID" value="MET3595099.1"/>
    <property type="molecule type" value="Genomic_DNA"/>
</dbReference>
<keyword evidence="2" id="KW-1185">Reference proteome</keyword>
<reference evidence="1 2" key="1">
    <citation type="submission" date="2024-06" db="EMBL/GenBank/DDBJ databases">
        <title>Genomic Encyclopedia of Type Strains, Phase IV (KMG-IV): sequencing the most valuable type-strain genomes for metagenomic binning, comparative biology and taxonomic classification.</title>
        <authorList>
            <person name="Goeker M."/>
        </authorList>
    </citation>
    <scope>NUCLEOTIDE SEQUENCE [LARGE SCALE GENOMIC DNA]</scope>
    <source>
        <strain evidence="1 2">DSM 29846</strain>
    </source>
</reference>
<dbReference type="RefSeq" id="WP_354416407.1">
    <property type="nucleotide sequence ID" value="NZ_JBEPLM010000009.1"/>
</dbReference>
<sequence length="259" mass="28384">MAKHERSLLTNEWYVVPVSVDCAGCGAQTRSAGIIVGPTGLTNAADFDLDSDVFQKPWEQLEAFGLIERLGGRTENVERFVANRYHSAFSMQDDGLKAVCEHCSDSLPSELIRLAAMDSFVRLGQRRLLKNEGLMIFSSNVVLTQFHGGTWIQESGIEDGGYALLLLCDAEDGNGRTGVIEIWHSVERNDYAMVLKGHGDREMLRRGFSDDLGQLVGDVTALGLVLTQLHLAQADSPYCDVARSLFLGALSRAGYQLAE</sequence>
<evidence type="ECO:0000313" key="1">
    <source>
        <dbReference type="EMBL" id="MET3595099.1"/>
    </source>
</evidence>
<name>A0ABV2HWV6_9HYPH</name>
<gene>
    <name evidence="1" type="ORF">ABID26_004511</name>
</gene>
<organism evidence="1 2">
    <name type="scientific">Mesorhizobium shonense</name>
    <dbReference type="NCBI Taxonomy" id="1209948"/>
    <lineage>
        <taxon>Bacteria</taxon>
        <taxon>Pseudomonadati</taxon>
        <taxon>Pseudomonadota</taxon>
        <taxon>Alphaproteobacteria</taxon>
        <taxon>Hyphomicrobiales</taxon>
        <taxon>Phyllobacteriaceae</taxon>
        <taxon>Mesorhizobium</taxon>
    </lineage>
</organism>
<proteinExistence type="predicted"/>
<protein>
    <submittedName>
        <fullName evidence="1">Uncharacterized protein</fullName>
    </submittedName>
</protein>
<evidence type="ECO:0000313" key="2">
    <source>
        <dbReference type="Proteomes" id="UP001549036"/>
    </source>
</evidence>